<dbReference type="RefSeq" id="WP_042534779.1">
    <property type="nucleotide sequence ID" value="NZ_JXTG01000004.1"/>
</dbReference>
<comment type="similarity">
    <text evidence="2">Belongs to the bacterial solute-binding protein 2 family.</text>
</comment>
<sequence length="332" mass="36839">MKKLLFIYVFLIIAFIIYVYDYNLQISHINSFHQEVQTLQGKIDEKYVMVTFLSGIDYWKNCLKGFEDAAQALNVSVEYRGATQYDVNEQVTVLEQVIARKPAGIAISAMDPNKLTKTINKAVEQGIPVVLFDSDALGSKAFSFLGTNNYNAGATAAHKMAELLGRKGKVAVITLPNQLNHQQRTKGFIETMYKEYPGIEVAVVKDGKGDALVSKQVALEILKQYPDLSGIFVTEANGGVGVGEAVSLLAKKTRIISFDTDKRTLDMVKQGLIDATLAQGTWNMGYWALQFLFHLHHKLTPSLSSDYPLMPSYVDTGITVVTKENVDSFYAK</sequence>
<evidence type="ECO:0000313" key="6">
    <source>
        <dbReference type="Proteomes" id="UP000032047"/>
    </source>
</evidence>
<dbReference type="EMBL" id="JXTG01000004">
    <property type="protein sequence ID" value="KIP21635.1"/>
    <property type="molecule type" value="Genomic_DNA"/>
</dbReference>
<dbReference type="PATRIC" id="fig|265546.4.peg.1312"/>
<name>A0A0D0G8A2_9BACL</name>
<dbReference type="AlphaFoldDB" id="A0A0D0G8A2"/>
<organism evidence="5 6">
    <name type="scientific">Anoxybacillus ayderensis</name>
    <dbReference type="NCBI Taxonomy" id="265546"/>
    <lineage>
        <taxon>Bacteria</taxon>
        <taxon>Bacillati</taxon>
        <taxon>Bacillota</taxon>
        <taxon>Bacilli</taxon>
        <taxon>Bacillales</taxon>
        <taxon>Anoxybacillaceae</taxon>
        <taxon>Anoxybacillus</taxon>
    </lineage>
</organism>
<gene>
    <name evidence="5" type="ORF">JV16_01314</name>
</gene>
<dbReference type="Gene3D" id="3.40.50.2300">
    <property type="match status" value="2"/>
</dbReference>
<keyword evidence="3" id="KW-0732">Signal</keyword>
<evidence type="ECO:0000256" key="3">
    <source>
        <dbReference type="ARBA" id="ARBA00022729"/>
    </source>
</evidence>
<dbReference type="Proteomes" id="UP000032047">
    <property type="component" value="Unassembled WGS sequence"/>
</dbReference>
<evidence type="ECO:0000256" key="1">
    <source>
        <dbReference type="ARBA" id="ARBA00004196"/>
    </source>
</evidence>
<dbReference type="PANTHER" id="PTHR46847">
    <property type="entry name" value="D-ALLOSE-BINDING PERIPLASMIC PROTEIN-RELATED"/>
    <property type="match status" value="1"/>
</dbReference>
<dbReference type="GO" id="GO:0030246">
    <property type="term" value="F:carbohydrate binding"/>
    <property type="evidence" value="ECO:0007669"/>
    <property type="project" value="UniProtKB-ARBA"/>
</dbReference>
<dbReference type="CDD" id="cd19969">
    <property type="entry name" value="PBP1_ABC_sugar_binding-like"/>
    <property type="match status" value="1"/>
</dbReference>
<accession>A0A0D0G8A2</accession>
<protein>
    <submittedName>
        <fullName evidence="5">Autoinducer 2-binding protein lsrB</fullName>
    </submittedName>
</protein>
<comment type="caution">
    <text evidence="5">The sequence shown here is derived from an EMBL/GenBank/DDBJ whole genome shotgun (WGS) entry which is preliminary data.</text>
</comment>
<reference evidence="5 6" key="1">
    <citation type="submission" date="2015-01" db="EMBL/GenBank/DDBJ databases">
        <title>Genome sequence of Anoxybacillus ayderensis strain AB04.</title>
        <authorList>
            <person name="Belduz A.O."/>
            <person name="Canakci S."/>
            <person name="Chan K.-G."/>
            <person name="Kahar U.M."/>
            <person name="Yaakob A.S."/>
            <person name="Chan C.S."/>
            <person name="Goh K.M."/>
        </authorList>
    </citation>
    <scope>NUCLEOTIDE SEQUENCE [LARGE SCALE GENOMIC DNA]</scope>
    <source>
        <strain evidence="5 6">AB04</strain>
    </source>
</reference>
<dbReference type="SUPFAM" id="SSF53822">
    <property type="entry name" value="Periplasmic binding protein-like I"/>
    <property type="match status" value="1"/>
</dbReference>
<proteinExistence type="inferred from homology"/>
<dbReference type="InterPro" id="IPR028082">
    <property type="entry name" value="Peripla_BP_I"/>
</dbReference>
<dbReference type="GO" id="GO:0030313">
    <property type="term" value="C:cell envelope"/>
    <property type="evidence" value="ECO:0007669"/>
    <property type="project" value="UniProtKB-SubCell"/>
</dbReference>
<feature type="domain" description="Periplasmic binding protein" evidence="4">
    <location>
        <begin position="50"/>
        <end position="294"/>
    </location>
</feature>
<dbReference type="InterPro" id="IPR025997">
    <property type="entry name" value="SBP_2_dom"/>
</dbReference>
<comment type="subcellular location">
    <subcellularLocation>
        <location evidence="1">Cell envelope</location>
    </subcellularLocation>
</comment>
<evidence type="ECO:0000259" key="4">
    <source>
        <dbReference type="Pfam" id="PF13407"/>
    </source>
</evidence>
<evidence type="ECO:0000313" key="5">
    <source>
        <dbReference type="EMBL" id="KIP21635.1"/>
    </source>
</evidence>
<dbReference type="Pfam" id="PF13407">
    <property type="entry name" value="Peripla_BP_4"/>
    <property type="match status" value="1"/>
</dbReference>
<dbReference type="PANTHER" id="PTHR46847:SF1">
    <property type="entry name" value="D-ALLOSE-BINDING PERIPLASMIC PROTEIN-RELATED"/>
    <property type="match status" value="1"/>
</dbReference>
<keyword evidence="6" id="KW-1185">Reference proteome</keyword>
<evidence type="ECO:0000256" key="2">
    <source>
        <dbReference type="ARBA" id="ARBA00007639"/>
    </source>
</evidence>